<dbReference type="PANTHER" id="PTHR43433">
    <property type="entry name" value="HYDROLASE, ALPHA/BETA FOLD FAMILY PROTEIN"/>
    <property type="match status" value="1"/>
</dbReference>
<dbReference type="InterPro" id="IPR050471">
    <property type="entry name" value="AB_hydrolase"/>
</dbReference>
<sequence>MNTTVRTLDVPGATLHYEVRGEGPALLLICGGIYDAAGYAGLAEQLADRYTVVTYDRRGNSRSPLAGPPEPQRIDVHADDASRLLAEVADGPAFVFGNSSGAQIGLDLAARYPERVRALIAHEPPLLRMLDAGYWEKALTEVERAFREDGAGAAMGTFGAAMGMSGGEDTDSEAGGSEPTPEMREMLARFERNTGFFVGYEVPYFGRWMPDVDALRGSSARIVLAAGEGSVGEPPHEAAHALAERLGTKADTYPGDHGGFGPAADAFATRLDEVFSTS</sequence>
<dbReference type="Proteomes" id="UP000549343">
    <property type="component" value="Unassembled WGS sequence"/>
</dbReference>
<gene>
    <name evidence="3" type="ORF">F4557_001354</name>
    <name evidence="2" type="ORF">GCM10009546_34540</name>
</gene>
<feature type="domain" description="AB hydrolase-1" evidence="1">
    <location>
        <begin position="26"/>
        <end position="160"/>
    </location>
</feature>
<dbReference type="GO" id="GO:0004806">
    <property type="term" value="F:triacylglycerol lipase activity"/>
    <property type="evidence" value="ECO:0007669"/>
    <property type="project" value="TreeGrafter"/>
</dbReference>
<evidence type="ECO:0000313" key="5">
    <source>
        <dbReference type="Proteomes" id="UP001501427"/>
    </source>
</evidence>
<proteinExistence type="predicted"/>
<dbReference type="AlphaFoldDB" id="A0A7W7I9L5"/>
<accession>A0A7W7I9L5</accession>
<evidence type="ECO:0000313" key="4">
    <source>
        <dbReference type="Proteomes" id="UP000549343"/>
    </source>
</evidence>
<reference evidence="3 4" key="2">
    <citation type="submission" date="2020-08" db="EMBL/GenBank/DDBJ databases">
        <title>Sequencing the genomes of 1000 actinobacteria strains.</title>
        <authorList>
            <person name="Klenk H.-P."/>
        </authorList>
    </citation>
    <scope>NUCLEOTIDE SEQUENCE [LARGE SCALE GENOMIC DNA]</scope>
    <source>
        <strain evidence="3 4">DSM 44772</strain>
    </source>
</reference>
<dbReference type="InterPro" id="IPR029058">
    <property type="entry name" value="AB_hydrolase_fold"/>
</dbReference>
<evidence type="ECO:0000313" key="2">
    <source>
        <dbReference type="EMBL" id="GAA0568875.1"/>
    </source>
</evidence>
<evidence type="ECO:0000259" key="1">
    <source>
        <dbReference type="Pfam" id="PF00561"/>
    </source>
</evidence>
<dbReference type="GO" id="GO:0046503">
    <property type="term" value="P:glycerolipid catabolic process"/>
    <property type="evidence" value="ECO:0007669"/>
    <property type="project" value="TreeGrafter"/>
</dbReference>
<keyword evidence="2" id="KW-0378">Hydrolase</keyword>
<dbReference type="InterPro" id="IPR000073">
    <property type="entry name" value="AB_hydrolase_1"/>
</dbReference>
<dbReference type="EMBL" id="BAAAHD010000026">
    <property type="protein sequence ID" value="GAA0568875.1"/>
    <property type="molecule type" value="Genomic_DNA"/>
</dbReference>
<dbReference type="EMBL" id="JACHMV010000001">
    <property type="protein sequence ID" value="MBB4772936.1"/>
    <property type="molecule type" value="Genomic_DNA"/>
</dbReference>
<dbReference type="SUPFAM" id="SSF53474">
    <property type="entry name" value="alpha/beta-Hydrolases"/>
    <property type="match status" value="1"/>
</dbReference>
<name>A0A7W7I9L5_9ACTN</name>
<comment type="caution">
    <text evidence="3">The sequence shown here is derived from an EMBL/GenBank/DDBJ whole genome shotgun (WGS) entry which is preliminary data.</text>
</comment>
<dbReference type="Proteomes" id="UP001501427">
    <property type="component" value="Unassembled WGS sequence"/>
</dbReference>
<reference evidence="2 5" key="1">
    <citation type="journal article" date="2019" name="Int. J. Syst. Evol. Microbiol.">
        <title>The Global Catalogue of Microorganisms (GCM) 10K type strain sequencing project: providing services to taxonomists for standard genome sequencing and annotation.</title>
        <authorList>
            <consortium name="The Broad Institute Genomics Platform"/>
            <consortium name="The Broad Institute Genome Sequencing Center for Infectious Disease"/>
            <person name="Wu L."/>
            <person name="Ma J."/>
        </authorList>
    </citation>
    <scope>NUCLEOTIDE SEQUENCE [LARGE SCALE GENOMIC DNA]</scope>
    <source>
        <strain evidence="2 5">JCM 10667</strain>
    </source>
</reference>
<evidence type="ECO:0000313" key="3">
    <source>
        <dbReference type="EMBL" id="MBB4772936.1"/>
    </source>
</evidence>
<reference evidence="2" key="3">
    <citation type="submission" date="2023-12" db="EMBL/GenBank/DDBJ databases">
        <authorList>
            <person name="Sun Q."/>
            <person name="Inoue M."/>
        </authorList>
    </citation>
    <scope>NUCLEOTIDE SEQUENCE</scope>
    <source>
        <strain evidence="2">JCM 10667</strain>
    </source>
</reference>
<keyword evidence="5" id="KW-1185">Reference proteome</keyword>
<protein>
    <submittedName>
        <fullName evidence="2">Alpha/beta hydrolase</fullName>
    </submittedName>
    <submittedName>
        <fullName evidence="3">Pimeloyl-ACP methyl ester carboxylesterase</fullName>
    </submittedName>
</protein>
<dbReference type="Pfam" id="PF00561">
    <property type="entry name" value="Abhydrolase_1"/>
    <property type="match status" value="1"/>
</dbReference>
<dbReference type="RefSeq" id="WP_184880729.1">
    <property type="nucleotide sequence ID" value="NZ_BAAAHD010000026.1"/>
</dbReference>
<organism evidence="3 4">
    <name type="scientific">Actinomadura livida</name>
    <dbReference type="NCBI Taxonomy" id="79909"/>
    <lineage>
        <taxon>Bacteria</taxon>
        <taxon>Bacillati</taxon>
        <taxon>Actinomycetota</taxon>
        <taxon>Actinomycetes</taxon>
        <taxon>Streptosporangiales</taxon>
        <taxon>Thermomonosporaceae</taxon>
        <taxon>Actinomadura</taxon>
    </lineage>
</organism>
<dbReference type="PANTHER" id="PTHR43433:SF5">
    <property type="entry name" value="AB HYDROLASE-1 DOMAIN-CONTAINING PROTEIN"/>
    <property type="match status" value="1"/>
</dbReference>
<dbReference type="Gene3D" id="3.40.50.1820">
    <property type="entry name" value="alpha/beta hydrolase"/>
    <property type="match status" value="1"/>
</dbReference>